<keyword evidence="2" id="KW-1185">Reference proteome</keyword>
<protein>
    <recommendedName>
        <fullName evidence="3">Translation initiation factor beta propellor-like domain-containing protein</fullName>
    </recommendedName>
</protein>
<dbReference type="AlphaFoldDB" id="J9DBN2"/>
<dbReference type="VEuPathDB" id="MicrosporidiaDB:EDEG_00119"/>
<gene>
    <name evidence="1" type="ORF">EDEG_00119</name>
</gene>
<dbReference type="Proteomes" id="UP000003163">
    <property type="component" value="Unassembled WGS sequence"/>
</dbReference>
<sequence>MLNQERCLIILNLPSESLSANIQYLHSLHTGLYSIRETNSVNIETTLISQMFSKQQALEAVKNINMKCKDDDVRAFTYEDYISIENVPENKYKPCLKFTVDDLLSFQYDFIENKNNENADPQVSKNLKKNNIHFKNECFLVTNDNKLTILEVEQNGNLNETFKKDSEISAVSENGVFVATYNESKISIYANHIDKENKTTSLELFSEINKENVQKMFFEKDMFLVVCHKNIFDFTCVFDILSGSKIFEGKIGSNKVKFNGNGDLFFIEGTNQCFRLFSEKIEKKDEIVIGTENFINNELSPSNITSGMEIKNLHGSDIKIEKIYDPNLLNILQRKEKMKATLQTEIYGQKISNVEIYYAYNNIEVLVTSGKTKKMLIYKDKKLFKTRNCANVEEIKFYNSSNRLYCFTMKVVAEREIYLIESFLDDQITVTQIDSKIVDAKFADTFFVIFNTKNELKFFNFGVNSTFEIVGSYKKKHKVLLSLKHKMCALYDYNSDSIEFYDKGKKLRIFSHPNCNKITWAKSGLYYITAGVQSSAGGGLVQIFDCNGKFLCKRVFNKLENISWRPFVSLKKINKLLYDKVKNNINAETECIKDELNEVFTDTKKETAELLLQKWKDFIANKKKEIIEFYNEQANLVNQKK</sequence>
<name>J9DBN2_EDHAE</name>
<dbReference type="STRING" id="1003232.J9DBN2"/>
<evidence type="ECO:0008006" key="3">
    <source>
        <dbReference type="Google" id="ProtNLM"/>
    </source>
</evidence>
<proteinExistence type="predicted"/>
<reference evidence="1 2" key="1">
    <citation type="submission" date="2011-08" db="EMBL/GenBank/DDBJ databases">
        <authorList>
            <person name="Liu Z.J."/>
            <person name="Shi F.L."/>
            <person name="Lu J.Q."/>
            <person name="Li M."/>
            <person name="Wang Z.L."/>
        </authorList>
    </citation>
    <scope>NUCLEOTIDE SEQUENCE [LARGE SCALE GENOMIC DNA]</scope>
    <source>
        <strain evidence="1 2">USNM 41457</strain>
    </source>
</reference>
<dbReference type="EMBL" id="AFBI03000001">
    <property type="protein sequence ID" value="EJW04899.1"/>
    <property type="molecule type" value="Genomic_DNA"/>
</dbReference>
<dbReference type="OrthoDB" id="2194683at2759"/>
<evidence type="ECO:0000313" key="2">
    <source>
        <dbReference type="Proteomes" id="UP000003163"/>
    </source>
</evidence>
<organism evidence="1 2">
    <name type="scientific">Edhazardia aedis (strain USNM 41457)</name>
    <name type="common">Microsporidian parasite</name>
    <dbReference type="NCBI Taxonomy" id="1003232"/>
    <lineage>
        <taxon>Eukaryota</taxon>
        <taxon>Fungi</taxon>
        <taxon>Fungi incertae sedis</taxon>
        <taxon>Microsporidia</taxon>
        <taxon>Edhazardia</taxon>
    </lineage>
</organism>
<accession>J9DBN2</accession>
<reference evidence="2" key="2">
    <citation type="submission" date="2015-07" db="EMBL/GenBank/DDBJ databases">
        <title>Contrasting host-pathogen interactions and genome evolution in two generalist and specialist microsporidian pathogens of mosquitoes.</title>
        <authorList>
            <consortium name="The Broad Institute Genomics Platform"/>
            <consortium name="The Broad Institute Genome Sequencing Center for Infectious Disease"/>
            <person name="Cuomo C.A."/>
            <person name="Sanscrainte N.D."/>
            <person name="Goldberg J.M."/>
            <person name="Heiman D."/>
            <person name="Young S."/>
            <person name="Zeng Q."/>
            <person name="Becnel J.J."/>
            <person name="Birren B.W."/>
        </authorList>
    </citation>
    <scope>NUCLEOTIDE SEQUENCE [LARGE SCALE GENOMIC DNA]</scope>
    <source>
        <strain evidence="2">USNM 41457</strain>
    </source>
</reference>
<dbReference type="HOGENOM" id="CLU_427006_0_0_1"/>
<comment type="caution">
    <text evidence="1">The sequence shown here is derived from an EMBL/GenBank/DDBJ whole genome shotgun (WGS) entry which is preliminary data.</text>
</comment>
<dbReference type="InParanoid" id="J9DBN2"/>
<evidence type="ECO:0000313" key="1">
    <source>
        <dbReference type="EMBL" id="EJW04899.1"/>
    </source>
</evidence>